<keyword evidence="3" id="KW-1185">Reference proteome</keyword>
<keyword evidence="1" id="KW-0812">Transmembrane</keyword>
<reference evidence="2 3" key="1">
    <citation type="submission" date="2023-07" db="EMBL/GenBank/DDBJ databases">
        <title>Sorghum-associated microbial communities from plants grown in Nebraska, USA.</title>
        <authorList>
            <person name="Schachtman D."/>
        </authorList>
    </citation>
    <scope>NUCLEOTIDE SEQUENCE [LARGE SCALE GENOMIC DNA]</scope>
    <source>
        <strain evidence="2 3">4256</strain>
    </source>
</reference>
<dbReference type="PANTHER" id="PTHR30373">
    <property type="entry name" value="UPF0603 PROTEIN YGCG"/>
    <property type="match status" value="1"/>
</dbReference>
<keyword evidence="1" id="KW-0472">Membrane</keyword>
<dbReference type="EMBL" id="JAVDWV010000013">
    <property type="protein sequence ID" value="MDR7156043.1"/>
    <property type="molecule type" value="Genomic_DNA"/>
</dbReference>
<dbReference type="PANTHER" id="PTHR30373:SF8">
    <property type="entry name" value="BLL7265 PROTEIN"/>
    <property type="match status" value="1"/>
</dbReference>
<name>A0ABU1X3B2_SPHXE</name>
<comment type="caution">
    <text evidence="2">The sequence shown here is derived from an EMBL/GenBank/DDBJ whole genome shotgun (WGS) entry which is preliminary data.</text>
</comment>
<sequence length="227" mass="25147">MGMQLHLTQADHDLVSAAVAEAEAQTSGEIVTIVARRSDAYHDVGLSWAAAAVFLALALMTAFPQHLRAFLSTLFLDWEHELADWKLMTGLLGLLILKFLIVRYVLAIMPLRMALTPRATKARRVRRRAILLFRSAVEARTHGRTGVLLYLSLDEHRAELVADRAINDKVTPEMWGEAMAALIEAIREGRPGEGLAAEVRQVGAILATHFPRAQGDTNELPDRLIEL</sequence>
<evidence type="ECO:0000313" key="2">
    <source>
        <dbReference type="EMBL" id="MDR7156043.1"/>
    </source>
</evidence>
<organism evidence="2 3">
    <name type="scientific">Sphingobium xenophagum</name>
    <dbReference type="NCBI Taxonomy" id="121428"/>
    <lineage>
        <taxon>Bacteria</taxon>
        <taxon>Pseudomonadati</taxon>
        <taxon>Pseudomonadota</taxon>
        <taxon>Alphaproteobacteria</taxon>
        <taxon>Sphingomonadales</taxon>
        <taxon>Sphingomonadaceae</taxon>
        <taxon>Sphingobium</taxon>
    </lineage>
</organism>
<evidence type="ECO:0000313" key="3">
    <source>
        <dbReference type="Proteomes" id="UP001267638"/>
    </source>
</evidence>
<protein>
    <submittedName>
        <fullName evidence="2">Membrane protein</fullName>
    </submittedName>
</protein>
<dbReference type="Proteomes" id="UP001267638">
    <property type="component" value="Unassembled WGS sequence"/>
</dbReference>
<dbReference type="Gene3D" id="3.10.310.50">
    <property type="match status" value="1"/>
</dbReference>
<evidence type="ECO:0000256" key="1">
    <source>
        <dbReference type="SAM" id="Phobius"/>
    </source>
</evidence>
<keyword evidence="1" id="KW-1133">Transmembrane helix</keyword>
<accession>A0ABU1X3B2</accession>
<feature type="transmembrane region" description="Helical" evidence="1">
    <location>
        <begin position="87"/>
        <end position="106"/>
    </location>
</feature>
<gene>
    <name evidence="2" type="ORF">J2W40_002881</name>
</gene>
<proteinExistence type="predicted"/>
<feature type="transmembrane region" description="Helical" evidence="1">
    <location>
        <begin position="46"/>
        <end position="67"/>
    </location>
</feature>